<dbReference type="KEGG" id="dfi:AXF13_09025"/>
<reference evidence="5" key="1">
    <citation type="submission" date="2016-02" db="EMBL/GenBank/DDBJ databases">
        <authorList>
            <person name="Holder M.E."/>
            <person name="Ajami N.J."/>
            <person name="Petrosino J.F."/>
        </authorList>
    </citation>
    <scope>NUCLEOTIDE SEQUENCE [LARGE SCALE GENOMIC DNA]</scope>
    <source>
        <strain evidence="5">CCUG 45958</strain>
    </source>
</reference>
<protein>
    <recommendedName>
        <fullName evidence="3">Lysozyme inhibitor LprI-like N-terminal domain-containing protein</fullName>
    </recommendedName>
</protein>
<feature type="compositionally biased region" description="Low complexity" evidence="1">
    <location>
        <begin position="34"/>
        <end position="46"/>
    </location>
</feature>
<dbReference type="EMBL" id="CP014229">
    <property type="protein sequence ID" value="AMD90251.1"/>
    <property type="molecule type" value="Genomic_DNA"/>
</dbReference>
<gene>
    <name evidence="4" type="ORF">AXF13_09025</name>
</gene>
<feature type="region of interest" description="Disordered" evidence="1">
    <location>
        <begin position="34"/>
        <end position="80"/>
    </location>
</feature>
<feature type="signal peptide" evidence="2">
    <location>
        <begin position="1"/>
        <end position="31"/>
    </location>
</feature>
<sequence>MLKHCAASALQALLLLAVVALLPALAGSASAAAAGSAQSPPATTAAESPRATIPAAPDAVEPSDDAAPDAGQDVAGDAENATEVDRLLSRDFRVCMDAAAGITVPMQDCMNAEVERLEKHMAEQRARLVPILSEERAKALNDALNAWENLRKNGSSAMYDPDGGTLATVISSLWYLEQTARMSRWLDDMLNSATSQ</sequence>
<organism evidence="4 5">
    <name type="scientific">Desulfovibrio fairfieldensis</name>
    <dbReference type="NCBI Taxonomy" id="44742"/>
    <lineage>
        <taxon>Bacteria</taxon>
        <taxon>Pseudomonadati</taxon>
        <taxon>Thermodesulfobacteriota</taxon>
        <taxon>Desulfovibrionia</taxon>
        <taxon>Desulfovibrionales</taxon>
        <taxon>Desulfovibrionaceae</taxon>
        <taxon>Desulfovibrio</taxon>
    </lineage>
</organism>
<keyword evidence="5" id="KW-1185">Reference proteome</keyword>
<feature type="chain" id="PRO_5007067481" description="Lysozyme inhibitor LprI-like N-terminal domain-containing protein" evidence="2">
    <location>
        <begin position="32"/>
        <end position="196"/>
    </location>
</feature>
<name>A0A0X8JKA1_9BACT</name>
<evidence type="ECO:0000256" key="1">
    <source>
        <dbReference type="SAM" id="MobiDB-lite"/>
    </source>
</evidence>
<dbReference type="InterPro" id="IPR009739">
    <property type="entry name" value="LprI-like_N"/>
</dbReference>
<evidence type="ECO:0000256" key="2">
    <source>
        <dbReference type="SAM" id="SignalP"/>
    </source>
</evidence>
<dbReference type="Proteomes" id="UP000069241">
    <property type="component" value="Chromosome"/>
</dbReference>
<evidence type="ECO:0000259" key="3">
    <source>
        <dbReference type="Pfam" id="PF07007"/>
    </source>
</evidence>
<evidence type="ECO:0000313" key="4">
    <source>
        <dbReference type="EMBL" id="AMD90251.1"/>
    </source>
</evidence>
<keyword evidence="2" id="KW-0732">Signal</keyword>
<feature type="domain" description="Lysozyme inhibitor LprI-like N-terminal" evidence="3">
    <location>
        <begin position="95"/>
        <end position="183"/>
    </location>
</feature>
<proteinExistence type="predicted"/>
<dbReference type="Pfam" id="PF07007">
    <property type="entry name" value="LprI"/>
    <property type="match status" value="1"/>
</dbReference>
<dbReference type="AlphaFoldDB" id="A0A0X8JKA1"/>
<accession>A0A0X8JKA1</accession>
<dbReference type="RefSeq" id="WP_062252734.1">
    <property type="nucleotide sequence ID" value="NZ_CP014229.1"/>
</dbReference>
<evidence type="ECO:0000313" key="5">
    <source>
        <dbReference type="Proteomes" id="UP000069241"/>
    </source>
</evidence>